<dbReference type="GO" id="GO:0008146">
    <property type="term" value="F:sulfotransferase activity"/>
    <property type="evidence" value="ECO:0007669"/>
    <property type="project" value="InterPro"/>
</dbReference>
<dbReference type="PANTHER" id="PTHR10605">
    <property type="entry name" value="HEPARAN SULFATE SULFOTRANSFERASE"/>
    <property type="match status" value="1"/>
</dbReference>
<keyword evidence="2" id="KW-0325">Glycoprotein</keyword>
<evidence type="ECO:0000313" key="4">
    <source>
        <dbReference type="EMBL" id="NER27351.1"/>
    </source>
</evidence>
<feature type="domain" description="Sulfotransferase" evidence="3">
    <location>
        <begin position="5"/>
        <end position="189"/>
    </location>
</feature>
<accession>A0A6B3NCI9</accession>
<evidence type="ECO:0000259" key="3">
    <source>
        <dbReference type="Pfam" id="PF00685"/>
    </source>
</evidence>
<organism evidence="4">
    <name type="scientific">Symploca sp. SIO1C4</name>
    <dbReference type="NCBI Taxonomy" id="2607765"/>
    <lineage>
        <taxon>Bacteria</taxon>
        <taxon>Bacillati</taxon>
        <taxon>Cyanobacteriota</taxon>
        <taxon>Cyanophyceae</taxon>
        <taxon>Coleofasciculales</taxon>
        <taxon>Coleofasciculaceae</taxon>
        <taxon>Symploca</taxon>
    </lineage>
</organism>
<evidence type="ECO:0000256" key="1">
    <source>
        <dbReference type="ARBA" id="ARBA00022679"/>
    </source>
</evidence>
<protein>
    <submittedName>
        <fullName evidence="4">Sulfotransferase</fullName>
    </submittedName>
</protein>
<proteinExistence type="predicted"/>
<comment type="caution">
    <text evidence="4">The sequence shown here is derived from an EMBL/GenBank/DDBJ whole genome shotgun (WGS) entry which is preliminary data.</text>
</comment>
<evidence type="ECO:0000256" key="2">
    <source>
        <dbReference type="ARBA" id="ARBA00023180"/>
    </source>
</evidence>
<dbReference type="AlphaFoldDB" id="A0A6B3NCI9"/>
<keyword evidence="1 4" id="KW-0808">Transferase</keyword>
<name>A0A6B3NCI9_9CYAN</name>
<dbReference type="PANTHER" id="PTHR10605:SF56">
    <property type="entry name" value="BIFUNCTIONAL HEPARAN SULFATE N-DEACETYLASE_N-SULFOTRANSFERASE"/>
    <property type="match status" value="1"/>
</dbReference>
<dbReference type="EMBL" id="JAAHFQ010000094">
    <property type="protein sequence ID" value="NER27351.1"/>
    <property type="molecule type" value="Genomic_DNA"/>
</dbReference>
<gene>
    <name evidence="4" type="ORF">F6J89_06875</name>
</gene>
<dbReference type="InterPro" id="IPR037359">
    <property type="entry name" value="NST/OST"/>
</dbReference>
<reference evidence="4" key="1">
    <citation type="submission" date="2019-11" db="EMBL/GenBank/DDBJ databases">
        <title>Genomic insights into an expanded diversity of filamentous marine cyanobacteria reveals the extraordinary biosynthetic potential of Moorea and Okeania.</title>
        <authorList>
            <person name="Ferreira Leao T."/>
            <person name="Wang M."/>
            <person name="Moss N."/>
            <person name="Da Silva R."/>
            <person name="Sanders J."/>
            <person name="Nurk S."/>
            <person name="Gurevich A."/>
            <person name="Humphrey G."/>
            <person name="Reher R."/>
            <person name="Zhu Q."/>
            <person name="Belda-Ferre P."/>
            <person name="Glukhov E."/>
            <person name="Rex R."/>
            <person name="Dorrestein P.C."/>
            <person name="Knight R."/>
            <person name="Pevzner P."/>
            <person name="Gerwick W.H."/>
            <person name="Gerwick L."/>
        </authorList>
    </citation>
    <scope>NUCLEOTIDE SEQUENCE</scope>
    <source>
        <strain evidence="4">SIO1C4</strain>
    </source>
</reference>
<dbReference type="Pfam" id="PF00685">
    <property type="entry name" value="Sulfotransfer_1"/>
    <property type="match status" value="1"/>
</dbReference>
<dbReference type="SUPFAM" id="SSF52540">
    <property type="entry name" value="P-loop containing nucleoside triphosphate hydrolases"/>
    <property type="match status" value="1"/>
</dbReference>
<dbReference type="InterPro" id="IPR027417">
    <property type="entry name" value="P-loop_NTPase"/>
</dbReference>
<dbReference type="InterPro" id="IPR000863">
    <property type="entry name" value="Sulfotransferase_dom"/>
</dbReference>
<sequence length="287" mass="33418">MNNLPDFIIIGAGKCGTTSLHDYLDQHPQIYICPQKETNFFIDEATKNKLKRWNPIISIEDYSALFKNASPNQVIGEISTNYYAFPESAQLIHDLLPEVKIIAILRDPTNRAFSEYQMFVRAGHEKRDFAEAISDSQRKSYVKRGLYYSELLPFFDTFDRDKIKICLYEDFNKEPEKFVQDFFQFIEVDDNFMPDMTQRGRTGGLPKNKALNEFLKKPNPVRAAAASILKTFMPLESRQKLKSNIIQANSKKATLFPETRSKLIEFYREDILKLQDLIERDLSAWLE</sequence>
<dbReference type="Gene3D" id="3.40.50.300">
    <property type="entry name" value="P-loop containing nucleotide triphosphate hydrolases"/>
    <property type="match status" value="1"/>
</dbReference>